<evidence type="ECO:0000313" key="3">
    <source>
        <dbReference type="Proteomes" id="UP000678679"/>
    </source>
</evidence>
<feature type="transmembrane region" description="Helical" evidence="1">
    <location>
        <begin position="37"/>
        <end position="54"/>
    </location>
</feature>
<keyword evidence="3" id="KW-1185">Reference proteome</keyword>
<keyword evidence="1" id="KW-0812">Transmembrane</keyword>
<dbReference type="AlphaFoldDB" id="A0AAX1N722"/>
<feature type="transmembrane region" description="Helical" evidence="1">
    <location>
        <begin position="226"/>
        <end position="249"/>
    </location>
</feature>
<dbReference type="KEGG" id="fya:KMW28_06875"/>
<feature type="transmembrane region" description="Helical" evidence="1">
    <location>
        <begin position="269"/>
        <end position="294"/>
    </location>
</feature>
<dbReference type="Proteomes" id="UP000678679">
    <property type="component" value="Chromosome 1"/>
</dbReference>
<keyword evidence="1" id="KW-1133">Transmembrane helix</keyword>
<feature type="transmembrane region" description="Helical" evidence="1">
    <location>
        <begin position="7"/>
        <end position="25"/>
    </location>
</feature>
<keyword evidence="1" id="KW-0472">Membrane</keyword>
<reference evidence="2 3" key="1">
    <citation type="submission" date="2021-05" db="EMBL/GenBank/DDBJ databases">
        <title>Comparative genomic studies on the polysaccharide-degrading batcterial strains of the Flammeovirga genus.</title>
        <authorList>
            <person name="Zewei F."/>
            <person name="Zheng Z."/>
            <person name="Yu L."/>
            <person name="Ruyue G."/>
            <person name="Yanhong M."/>
            <person name="Yuanyuan C."/>
            <person name="Jingyan G."/>
            <person name="Wenjun H."/>
        </authorList>
    </citation>
    <scope>NUCLEOTIDE SEQUENCE [LARGE SCALE GENOMIC DNA]</scope>
    <source>
        <strain evidence="2 3">NBRC:100898</strain>
    </source>
</reference>
<evidence type="ECO:0000313" key="2">
    <source>
        <dbReference type="EMBL" id="QWG03301.1"/>
    </source>
</evidence>
<dbReference type="RefSeq" id="WP_169664032.1">
    <property type="nucleotide sequence ID" value="NZ_CP076132.1"/>
</dbReference>
<protein>
    <submittedName>
        <fullName evidence="2">Flippase-like domain-containing protein</fullName>
    </submittedName>
</protein>
<proteinExistence type="predicted"/>
<evidence type="ECO:0000256" key="1">
    <source>
        <dbReference type="SAM" id="Phobius"/>
    </source>
</evidence>
<feature type="transmembrane region" description="Helical" evidence="1">
    <location>
        <begin position="75"/>
        <end position="100"/>
    </location>
</feature>
<accession>A0AAX1N722</accession>
<feature type="transmembrane region" description="Helical" evidence="1">
    <location>
        <begin position="120"/>
        <end position="139"/>
    </location>
</feature>
<feature type="transmembrane region" description="Helical" evidence="1">
    <location>
        <begin position="151"/>
        <end position="171"/>
    </location>
</feature>
<name>A0AAX1N722_9BACT</name>
<feature type="transmembrane region" description="Helical" evidence="1">
    <location>
        <begin position="191"/>
        <end position="219"/>
    </location>
</feature>
<gene>
    <name evidence="2" type="ORF">KMW28_06875</name>
</gene>
<dbReference type="EMBL" id="CP076132">
    <property type="protein sequence ID" value="QWG03301.1"/>
    <property type="molecule type" value="Genomic_DNA"/>
</dbReference>
<organism evidence="2 3">
    <name type="scientific">Flammeovirga yaeyamensis</name>
    <dbReference type="NCBI Taxonomy" id="367791"/>
    <lineage>
        <taxon>Bacteria</taxon>
        <taxon>Pseudomonadati</taxon>
        <taxon>Bacteroidota</taxon>
        <taxon>Cytophagia</taxon>
        <taxon>Cytophagales</taxon>
        <taxon>Flammeovirgaceae</taxon>
        <taxon>Flammeovirga</taxon>
    </lineage>
</organism>
<sequence>MKKYLSLLLKVIGGILFAFALHKFFVLSPWEKVQFEHPIYILFAFLLMPINWSLEALKWKKLISPKWQISFKEALLGVFSGVGGSLIAGRAVGSIMGRYWSLPKEEDRSKIIAPVLLGQWIQGIFTYLFGGISILMLGIHQIDVVQLKYEYLFLIAFIILLVGIVLFFVIKTPSIQKKLINQLELIRQYDINILASITLCSGLRYFIFTLQFFIILYTFSEGEAWWIYFQWVSIIYLIKTLTPVMNMMMDIGARELSAYYIFLHYGADTNIALMSSLIVWGINILIPSLVGLTVRWRL</sequence>